<keyword evidence="1" id="KW-1133">Transmembrane helix</keyword>
<evidence type="ECO:0000256" key="1">
    <source>
        <dbReference type="SAM" id="Phobius"/>
    </source>
</evidence>
<evidence type="ECO:0000313" key="2">
    <source>
        <dbReference type="EMBL" id="GAK53586.1"/>
    </source>
</evidence>
<name>A0A0S6W4X3_9BACT</name>
<dbReference type="Proteomes" id="UP000030700">
    <property type="component" value="Unassembled WGS sequence"/>
</dbReference>
<dbReference type="HOGENOM" id="CLU_1851204_0_0_0"/>
<evidence type="ECO:0008006" key="4">
    <source>
        <dbReference type="Google" id="ProtNLM"/>
    </source>
</evidence>
<protein>
    <recommendedName>
        <fullName evidence="4">Type 4 fimbrial biogenesis protein PilX N-terminal domain-containing protein</fullName>
    </recommendedName>
</protein>
<reference evidence="2" key="1">
    <citation type="journal article" date="2015" name="PeerJ">
        <title>First genomic representation of candidate bacterial phylum KSB3 points to enhanced environmental sensing as a trigger of wastewater bulking.</title>
        <authorList>
            <person name="Sekiguchi Y."/>
            <person name="Ohashi A."/>
            <person name="Parks D.H."/>
            <person name="Yamauchi T."/>
            <person name="Tyson G.W."/>
            <person name="Hugenholtz P."/>
        </authorList>
    </citation>
    <scope>NUCLEOTIDE SEQUENCE [LARGE SCALE GENOMIC DNA]</scope>
</reference>
<keyword evidence="1" id="KW-0812">Transmembrane</keyword>
<proteinExistence type="predicted"/>
<keyword evidence="1" id="KW-0472">Membrane</keyword>
<accession>A0A0S6W4X3</accession>
<dbReference type="AlphaFoldDB" id="A0A0S6W4X3"/>
<organism evidence="2">
    <name type="scientific">Candidatus Moduliflexus flocculans</name>
    <dbReference type="NCBI Taxonomy" id="1499966"/>
    <lineage>
        <taxon>Bacteria</taxon>
        <taxon>Candidatus Moduliflexota</taxon>
        <taxon>Candidatus Moduliflexia</taxon>
        <taxon>Candidatus Moduliflexales</taxon>
        <taxon>Candidatus Moduliflexaceae</taxon>
    </lineage>
</organism>
<evidence type="ECO:0000313" key="3">
    <source>
        <dbReference type="Proteomes" id="UP000030700"/>
    </source>
</evidence>
<keyword evidence="3" id="KW-1185">Reference proteome</keyword>
<dbReference type="STRING" id="1499966.U14_04852"/>
<feature type="transmembrane region" description="Helical" evidence="1">
    <location>
        <begin position="7"/>
        <end position="28"/>
    </location>
</feature>
<dbReference type="EMBL" id="DF820459">
    <property type="protein sequence ID" value="GAK53586.1"/>
    <property type="molecule type" value="Genomic_DNA"/>
</dbReference>
<sequence>MLKNQRGSALLMVIVVFAIIFALLGVSLEQGTFLLRDVQQKGREEAALQLAEGGVELACQQLLSNPDKIAREQEMTLETGAISVAITQIAPSGMFEIFSKGTLPKLGGQAAVQKAVRVCLTVDREQKRLVVHQWEEAL</sequence>
<gene>
    <name evidence="2" type="ORF">U14_04852</name>
</gene>